<dbReference type="InterPro" id="IPR018795">
    <property type="entry name" value="K2013-like"/>
</dbReference>
<feature type="transmembrane region" description="Helical" evidence="8">
    <location>
        <begin position="574"/>
        <end position="596"/>
    </location>
</feature>
<accession>A0A8C1RP87</accession>
<evidence type="ECO:0000256" key="7">
    <source>
        <dbReference type="SAM" id="MobiDB-lite"/>
    </source>
</evidence>
<evidence type="ECO:0000256" key="4">
    <source>
        <dbReference type="ARBA" id="ARBA00022989"/>
    </source>
</evidence>
<evidence type="ECO:0000313" key="9">
    <source>
        <dbReference type="Ensembl" id="ENSCCRP00010118308.1"/>
    </source>
</evidence>
<feature type="region of interest" description="Disordered" evidence="7">
    <location>
        <begin position="615"/>
        <end position="635"/>
    </location>
</feature>
<reference evidence="9" key="2">
    <citation type="submission" date="2025-09" db="UniProtKB">
        <authorList>
            <consortium name="Ensembl"/>
        </authorList>
    </citation>
    <scope>IDENTIFICATION</scope>
</reference>
<keyword evidence="10" id="KW-1185">Reference proteome</keyword>
<evidence type="ECO:0000313" key="10">
    <source>
        <dbReference type="Proteomes" id="UP000694427"/>
    </source>
</evidence>
<comment type="subcellular location">
    <subcellularLocation>
        <location evidence="1">Membrane</location>
        <topology evidence="1">Single-pass type I membrane protein</topology>
    </subcellularLocation>
</comment>
<keyword evidence="6" id="KW-0325">Glycoprotein</keyword>
<dbReference type="Proteomes" id="UP000694427">
    <property type="component" value="Unplaced"/>
</dbReference>
<dbReference type="Pfam" id="PF10222">
    <property type="entry name" value="DUF2152"/>
    <property type="match status" value="1"/>
</dbReference>
<evidence type="ECO:0000256" key="6">
    <source>
        <dbReference type="ARBA" id="ARBA00023180"/>
    </source>
</evidence>
<name>A0A8C1RP87_CYPCA</name>
<evidence type="ECO:0000256" key="1">
    <source>
        <dbReference type="ARBA" id="ARBA00004479"/>
    </source>
</evidence>
<organism evidence="9 10">
    <name type="scientific">Cyprinus carpio</name>
    <name type="common">Common carp</name>
    <dbReference type="NCBI Taxonomy" id="7962"/>
    <lineage>
        <taxon>Eukaryota</taxon>
        <taxon>Metazoa</taxon>
        <taxon>Chordata</taxon>
        <taxon>Craniata</taxon>
        <taxon>Vertebrata</taxon>
        <taxon>Euteleostomi</taxon>
        <taxon>Actinopterygii</taxon>
        <taxon>Neopterygii</taxon>
        <taxon>Teleostei</taxon>
        <taxon>Ostariophysi</taxon>
        <taxon>Cypriniformes</taxon>
        <taxon>Cyprinidae</taxon>
        <taxon>Cyprininae</taxon>
        <taxon>Cyprinus</taxon>
    </lineage>
</organism>
<dbReference type="GO" id="GO:0016020">
    <property type="term" value="C:membrane"/>
    <property type="evidence" value="ECO:0007669"/>
    <property type="project" value="UniProtKB-SubCell"/>
</dbReference>
<dbReference type="PANTHER" id="PTHR31386:SF2">
    <property type="entry name" value="SIMILAR TO RIKEN CDNA 2510039O18"/>
    <property type="match status" value="1"/>
</dbReference>
<evidence type="ECO:0000256" key="2">
    <source>
        <dbReference type="ARBA" id="ARBA00022692"/>
    </source>
</evidence>
<evidence type="ECO:0000256" key="8">
    <source>
        <dbReference type="SAM" id="Phobius"/>
    </source>
</evidence>
<evidence type="ECO:0000256" key="5">
    <source>
        <dbReference type="ARBA" id="ARBA00023136"/>
    </source>
</evidence>
<proteinExistence type="predicted"/>
<keyword evidence="4 8" id="KW-1133">Transmembrane helix</keyword>
<reference evidence="9" key="1">
    <citation type="submission" date="2025-08" db="UniProtKB">
        <authorList>
            <consortium name="Ensembl"/>
        </authorList>
    </citation>
    <scope>IDENTIFICATION</scope>
</reference>
<dbReference type="AlphaFoldDB" id="A0A8C1RP87"/>
<dbReference type="Ensembl" id="ENSCCRT00010131430.1">
    <property type="protein sequence ID" value="ENSCCRP00010118308.1"/>
    <property type="gene ID" value="ENSCCRG00010051828.1"/>
</dbReference>
<keyword evidence="5 8" id="KW-0472">Membrane</keyword>
<sequence length="648" mass="73021">MFNPPKSSWSKRQIMWLQQRLKGLPGLLSSSWARRVLVGLLLFLIFYWYLSSDGLLRFLGMSRESGGAAGVCLKTDLHRWVSLVDRGEGVVLTPQTKETVPFVVGNGHFLVDVDSNKLWVASSSQPGSAPVHQTDYGPIARLQVPGTSSEARGMMLWYRKGSVLSSRCILTASSHDCIVIREEFVAHRRRPNVYLQRIHISNPTDRPVSIDLATESPSFRSAVEKMEEKEFVLSSGRVLTEKKDTVLVVVATKKLSSKIQVPAKSEYSENLVSVIHTSEPTEGGKLDETLGKLREGVKREMVDVLRANVEELMQEHQQAWVDLFISGVEIRKITDAHTPSSRTVNNTLYYILSTSTAPLLDQSLTAEEHERLESSLNYADHCFSGHATMHAENLWPERLTNVAQILQLVNLWNLTFQKRGCKVLVAAGTHGMMQGMVLSFGGLQFTENHLQFQADPDVLHNSYSLRGIHYNKDLINLAVLQDTEGKPFLHVSVKPQEKPVKLYACEAGCMNEPVELTSELRGHTFPVMVTQPITPLLYISTDLTHLQDLRHTMHVKAILAHEDHMAKQYPGLPFLFWFSVASLITLFHLFLFKLIYNEYCGPGAKPLFRSKEERRVGHAVSPRSDGNRQSQHEKGEVPKYNLLLIRKV</sequence>
<keyword evidence="2 8" id="KW-0812">Transmembrane</keyword>
<feature type="transmembrane region" description="Helical" evidence="8">
    <location>
        <begin position="32"/>
        <end position="50"/>
    </location>
</feature>
<protein>
    <submittedName>
        <fullName evidence="9">Si:dkeyp-104h9.5</fullName>
    </submittedName>
</protein>
<keyword evidence="3" id="KW-0732">Signal</keyword>
<evidence type="ECO:0000256" key="3">
    <source>
        <dbReference type="ARBA" id="ARBA00022729"/>
    </source>
</evidence>
<dbReference type="PANTHER" id="PTHR31386">
    <property type="entry name" value="UNCHARACTERIZED PROTEIN KIAA2013"/>
    <property type="match status" value="1"/>
</dbReference>